<evidence type="ECO:0000259" key="1">
    <source>
        <dbReference type="PROSITE" id="PS50060"/>
    </source>
</evidence>
<dbReference type="EMBL" id="JARBDR010000921">
    <property type="protein sequence ID" value="KAJ8299824.1"/>
    <property type="molecule type" value="Genomic_DNA"/>
</dbReference>
<dbReference type="InterPro" id="IPR013320">
    <property type="entry name" value="ConA-like_dom_sf"/>
</dbReference>
<keyword evidence="3" id="KW-1185">Reference proteome</keyword>
<dbReference type="InterPro" id="IPR000998">
    <property type="entry name" value="MAM_dom"/>
</dbReference>
<dbReference type="PRINTS" id="PR00020">
    <property type="entry name" value="MAMDOMAIN"/>
</dbReference>
<proteinExistence type="predicted"/>
<feature type="domain" description="MAM" evidence="1">
    <location>
        <begin position="221"/>
        <end position="391"/>
    </location>
</feature>
<dbReference type="CDD" id="cd06263">
    <property type="entry name" value="MAM"/>
    <property type="match status" value="2"/>
</dbReference>
<evidence type="ECO:0000313" key="3">
    <source>
        <dbReference type="Proteomes" id="UP001217089"/>
    </source>
</evidence>
<feature type="domain" description="MAM" evidence="1">
    <location>
        <begin position="40"/>
        <end position="199"/>
    </location>
</feature>
<dbReference type="PANTHER" id="PTHR23282:SF101">
    <property type="entry name" value="MAM DOMAIN-CONTAINING PROTEIN"/>
    <property type="match status" value="1"/>
</dbReference>
<dbReference type="Pfam" id="PF00629">
    <property type="entry name" value="MAM"/>
    <property type="match status" value="2"/>
</dbReference>
<dbReference type="InterPro" id="IPR051560">
    <property type="entry name" value="MAM_domain-containing"/>
</dbReference>
<protein>
    <recommendedName>
        <fullName evidence="1">MAM domain-containing protein</fullName>
    </recommendedName>
</protein>
<evidence type="ECO:0000313" key="2">
    <source>
        <dbReference type="EMBL" id="KAJ8299824.1"/>
    </source>
</evidence>
<dbReference type="PANTHER" id="PTHR23282">
    <property type="entry name" value="APICAL ENDOSOMAL GLYCOPROTEIN PRECURSOR"/>
    <property type="match status" value="1"/>
</dbReference>
<dbReference type="SUPFAM" id="SSF49899">
    <property type="entry name" value="Concanavalin A-like lectins/glucanases"/>
    <property type="match status" value="2"/>
</dbReference>
<name>A0ABQ9E2Y1_TEGGR</name>
<reference evidence="2 3" key="1">
    <citation type="submission" date="2022-12" db="EMBL/GenBank/DDBJ databases">
        <title>Chromosome-level genome of Tegillarca granosa.</title>
        <authorList>
            <person name="Kim J."/>
        </authorList>
    </citation>
    <scope>NUCLEOTIDE SEQUENCE [LARGE SCALE GENOMIC DNA]</scope>
    <source>
        <strain evidence="2">Teg-2019</strain>
        <tissue evidence="2">Adductor muscle</tissue>
    </source>
</reference>
<gene>
    <name evidence="2" type="ORF">KUTeg_023884</name>
</gene>
<dbReference type="Proteomes" id="UP001217089">
    <property type="component" value="Unassembled WGS sequence"/>
</dbReference>
<organism evidence="2 3">
    <name type="scientific">Tegillarca granosa</name>
    <name type="common">Malaysian cockle</name>
    <name type="synonym">Anadara granosa</name>
    <dbReference type="NCBI Taxonomy" id="220873"/>
    <lineage>
        <taxon>Eukaryota</taxon>
        <taxon>Metazoa</taxon>
        <taxon>Spiralia</taxon>
        <taxon>Lophotrochozoa</taxon>
        <taxon>Mollusca</taxon>
        <taxon>Bivalvia</taxon>
        <taxon>Autobranchia</taxon>
        <taxon>Pteriomorphia</taxon>
        <taxon>Arcoida</taxon>
        <taxon>Arcoidea</taxon>
        <taxon>Arcidae</taxon>
        <taxon>Tegillarca</taxon>
    </lineage>
</organism>
<comment type="caution">
    <text evidence="2">The sequence shown here is derived from an EMBL/GenBank/DDBJ whole genome shotgun (WGS) entry which is preliminary data.</text>
</comment>
<sequence length="401" mass="44321">MNGKTIPMIENCEGIRGTGYDGDIAVDDIKLLPGPCQPTGTCDFEVDVCGYSNTRNGDNFDWLRSAGSTLTANTGPSVDHTTNTDQGFYMYIDATGRNKGERAWFYSQYFQPSPAACFTFWYYMYGANVGSLRLYKPDPSRTVMLWNATGNQGNIWRQAFVQINSSTAFQVTFDGEIGSGYLGDIAIDDVALHQGFCNNFTTIAPSTVTPMTTVSYPPTKYDCTFDSKNICQWTQDTTDQFSWTVHKGSTTSLDTGPTFDHTTNSINGYYIYIETSSKHPNDTARIISPMMSLSTSGQCLKFYYNMHGEDVYKLNLYARQGSSLGSVLWTKIGNQGNVWKYGSIYLTPQSLSPSASSTVNVQLVFEGVVGKSYKGDIALDDISVNDGLCPPSGKTYDNLWR</sequence>
<accession>A0ABQ9E2Y1</accession>
<dbReference type="SMART" id="SM00137">
    <property type="entry name" value="MAM"/>
    <property type="match status" value="2"/>
</dbReference>
<dbReference type="PROSITE" id="PS50060">
    <property type="entry name" value="MAM_2"/>
    <property type="match status" value="2"/>
</dbReference>
<dbReference type="Gene3D" id="2.60.120.200">
    <property type="match status" value="2"/>
</dbReference>